<evidence type="ECO:0000256" key="1">
    <source>
        <dbReference type="SAM" id="MobiDB-lite"/>
    </source>
</evidence>
<dbReference type="CDD" id="cd01650">
    <property type="entry name" value="RT_nLTR_like"/>
    <property type="match status" value="1"/>
</dbReference>
<dbReference type="PANTHER" id="PTHR33116">
    <property type="entry name" value="REVERSE TRANSCRIPTASE ZINC-BINDING DOMAIN-CONTAINING PROTEIN-RELATED-RELATED"/>
    <property type="match status" value="1"/>
</dbReference>
<dbReference type="Pfam" id="PF00078">
    <property type="entry name" value="RVT_1"/>
    <property type="match status" value="1"/>
</dbReference>
<protein>
    <recommendedName>
        <fullName evidence="5">Reverse transcriptase domain-containing protein</fullName>
    </recommendedName>
</protein>
<dbReference type="InterPro" id="IPR036691">
    <property type="entry name" value="Endo/exonu/phosph_ase_sf"/>
</dbReference>
<accession>A0AAW2IWL2</accession>
<comment type="caution">
    <text evidence="4">The sequence shown here is derived from an EMBL/GenBank/DDBJ whole genome shotgun (WGS) entry which is preliminary data.</text>
</comment>
<evidence type="ECO:0000313" key="4">
    <source>
        <dbReference type="EMBL" id="KAL0286590.1"/>
    </source>
</evidence>
<name>A0AAW2IWL2_SESRA</name>
<dbReference type="SUPFAM" id="SSF56219">
    <property type="entry name" value="DNase I-like"/>
    <property type="match status" value="1"/>
</dbReference>
<feature type="domain" description="Reverse transcriptase" evidence="2">
    <location>
        <begin position="751"/>
        <end position="869"/>
    </location>
</feature>
<dbReference type="Gene3D" id="3.60.10.10">
    <property type="entry name" value="Endonuclease/exonuclease/phosphatase"/>
    <property type="match status" value="1"/>
</dbReference>
<reference evidence="4" key="1">
    <citation type="submission" date="2020-06" db="EMBL/GenBank/DDBJ databases">
        <authorList>
            <person name="Li T."/>
            <person name="Hu X."/>
            <person name="Zhang T."/>
            <person name="Song X."/>
            <person name="Zhang H."/>
            <person name="Dai N."/>
            <person name="Sheng W."/>
            <person name="Hou X."/>
            <person name="Wei L."/>
        </authorList>
    </citation>
    <scope>NUCLEOTIDE SEQUENCE</scope>
    <source>
        <strain evidence="4">G02</strain>
        <tissue evidence="4">Leaf</tissue>
    </source>
</reference>
<proteinExistence type="predicted"/>
<evidence type="ECO:0008006" key="5">
    <source>
        <dbReference type="Google" id="ProtNLM"/>
    </source>
</evidence>
<feature type="region of interest" description="Disordered" evidence="1">
    <location>
        <begin position="338"/>
        <end position="364"/>
    </location>
</feature>
<dbReference type="InterPro" id="IPR043502">
    <property type="entry name" value="DNA/RNA_pol_sf"/>
</dbReference>
<dbReference type="EMBL" id="JACGWJ010000943">
    <property type="protein sequence ID" value="KAL0286590.1"/>
    <property type="molecule type" value="Genomic_DNA"/>
</dbReference>
<gene>
    <name evidence="4" type="ORF">Sradi_7144400</name>
</gene>
<organism evidence="4">
    <name type="scientific">Sesamum radiatum</name>
    <name type="common">Black benniseed</name>
    <dbReference type="NCBI Taxonomy" id="300843"/>
    <lineage>
        <taxon>Eukaryota</taxon>
        <taxon>Viridiplantae</taxon>
        <taxon>Streptophyta</taxon>
        <taxon>Embryophyta</taxon>
        <taxon>Tracheophyta</taxon>
        <taxon>Spermatophyta</taxon>
        <taxon>Magnoliopsida</taxon>
        <taxon>eudicotyledons</taxon>
        <taxon>Gunneridae</taxon>
        <taxon>Pentapetalae</taxon>
        <taxon>asterids</taxon>
        <taxon>lamiids</taxon>
        <taxon>Lamiales</taxon>
        <taxon>Pedaliaceae</taxon>
        <taxon>Sesamum</taxon>
    </lineage>
</organism>
<sequence>MRVLDGDVGSLEKLVELKHRWERRFPDAVPRRLIPRFPSKLTFLPRRSIVSPTLEPIEADQRHSSRDSPTVRAEELGHTQEIRNSCNNDASIQNQELPDGPVQNQTEGPVPEVFVGKRGEIVIKPTPAMVAQGSRRWASTAVGYFLGRRPYFPQLEAFVRANWKGLLQVSANSNGFYFFRFRNLAFMEEVIEEGPWLFQGQPVVLQQWEQGMSLRKQKHTKVPVWIRIRHLPMEYWTEDGLSAVASGVGTPLHLVVLSPVVSEATHIPIKVDIEYEWLPLRCKQCCSLGHTAPNCPETKVTKVGPPLAVYVRKQQGQSVATSPRRNGDVEDTCAQVEQDLEPSTDNVAGSTTTSGPDISPPTRPSLISQCPPKGKEIIVYNPFEHAVGQLVRDHGIQFLGVLETRVRRDNAQQIQDRLLPGWSWFDDYAGPGGRIWLSWNAVEVGVDILRTEEQFIHCSLLNKRTSTKCLITVVYGVCELIRRRQLWEGLRSIAEDLPEAPWSVLGDFNAVLDVSESCGRSAENTSAMAEFRDVITEVGLIHIPFTGCPFTWHNCSEGSRSLWRRLDRVLVNEIWLAHWPHASYLSALPGTSDHSPLVLRGAVQRAVELEASMLRQRAKMSWLTQGDQCSKYFFGKINARRSMQRVYQIQNSAGQLISGSEQVAAEFVTFFQSLLGGTRRRRILNLDFVQPYLQHTLTIDEANALLLPITHNEIKAAFFDISEDSAPGRLLKQLNATLLVLLPKVQLPVRVSEFRPIACCNVLYKAITKIIVRRMQQVLHLLIDYSQNAFVPGRSIADNILLAQELLVGYNQVKLPQRCTIKVDIQKAYDSVQWDFILECLRVFRFPSQFISWIEQCITSAMFSISLNGSVHGFFAGTVSSVRTIKSVLTEFAALSGLHVNPEKSTIILSKSVQQDRQSILDILGFQEGSLPIKYLGLPLTSSRLKVADCQPLIDRLNGRLAGWNHLNLSLAGRTQLIKSVLNSLHTYWASVFILPKAIVKIIEGKVRSFLWKGSTSSGHAKVAWAQICKTTEEGGLGVRSVLLMNQALMLKQVWRILQEDPRSIWVAWVLRHRLRNQSIWTLNVASLPWFWKKLVKICSLLKDGLVYRVGDGWTMVLALIHAFRYSANIAELPTIGPQQFDTINWKSDFGHKIWTGAVCYAAGMRWNLIHTLFFDCSFSRRCLVVLNQGVRFPWLHRGWDMDVVWASRRWRGKHLINAAYRALFASIVYGIWRERNCRRFSATATSAESVGLRAMEDIRCRIISTTVRPSLQLLVLYRIWRIPWIANRDV</sequence>
<evidence type="ECO:0000259" key="2">
    <source>
        <dbReference type="Pfam" id="PF00078"/>
    </source>
</evidence>
<dbReference type="PANTHER" id="PTHR33116:SF84">
    <property type="entry name" value="RNA-DIRECTED DNA POLYMERASE"/>
    <property type="match status" value="1"/>
</dbReference>
<dbReference type="InterPro" id="IPR025558">
    <property type="entry name" value="DUF4283"/>
</dbReference>
<evidence type="ECO:0000259" key="3">
    <source>
        <dbReference type="Pfam" id="PF14111"/>
    </source>
</evidence>
<dbReference type="InterPro" id="IPR000477">
    <property type="entry name" value="RT_dom"/>
</dbReference>
<feature type="compositionally biased region" description="Polar residues" evidence="1">
    <location>
        <begin position="341"/>
        <end position="356"/>
    </location>
</feature>
<reference evidence="4" key="2">
    <citation type="journal article" date="2024" name="Plant">
        <title>Genomic evolution and insights into agronomic trait innovations of Sesamum species.</title>
        <authorList>
            <person name="Miao H."/>
            <person name="Wang L."/>
            <person name="Qu L."/>
            <person name="Liu H."/>
            <person name="Sun Y."/>
            <person name="Le M."/>
            <person name="Wang Q."/>
            <person name="Wei S."/>
            <person name="Zheng Y."/>
            <person name="Lin W."/>
            <person name="Duan Y."/>
            <person name="Cao H."/>
            <person name="Xiong S."/>
            <person name="Wang X."/>
            <person name="Wei L."/>
            <person name="Li C."/>
            <person name="Ma Q."/>
            <person name="Ju M."/>
            <person name="Zhao R."/>
            <person name="Li G."/>
            <person name="Mu C."/>
            <person name="Tian Q."/>
            <person name="Mei H."/>
            <person name="Zhang T."/>
            <person name="Gao T."/>
            <person name="Zhang H."/>
        </authorList>
    </citation>
    <scope>NUCLEOTIDE SEQUENCE</scope>
    <source>
        <strain evidence="4">G02</strain>
    </source>
</reference>
<dbReference type="Pfam" id="PF14111">
    <property type="entry name" value="DUF4283"/>
    <property type="match status" value="1"/>
</dbReference>
<dbReference type="SUPFAM" id="SSF56672">
    <property type="entry name" value="DNA/RNA polymerases"/>
    <property type="match status" value="1"/>
</dbReference>
<feature type="domain" description="DUF4283" evidence="3">
    <location>
        <begin position="136"/>
        <end position="213"/>
    </location>
</feature>
<feature type="region of interest" description="Disordered" evidence="1">
    <location>
        <begin position="54"/>
        <end position="74"/>
    </location>
</feature>